<dbReference type="InterPro" id="IPR001761">
    <property type="entry name" value="Peripla_BP/Lac1_sug-bd_dom"/>
</dbReference>
<evidence type="ECO:0000313" key="6">
    <source>
        <dbReference type="Proteomes" id="UP000295371"/>
    </source>
</evidence>
<dbReference type="EMBL" id="SOAW01000002">
    <property type="protein sequence ID" value="TDT30854.1"/>
    <property type="molecule type" value="Genomic_DNA"/>
</dbReference>
<dbReference type="Gene3D" id="3.40.50.2300">
    <property type="match status" value="2"/>
</dbReference>
<dbReference type="PANTHER" id="PTHR30146:SF109">
    <property type="entry name" value="HTH-TYPE TRANSCRIPTIONAL REGULATOR GALS"/>
    <property type="match status" value="1"/>
</dbReference>
<comment type="caution">
    <text evidence="5">The sequence shown here is derived from an EMBL/GenBank/DDBJ whole genome shotgun (WGS) entry which is preliminary data.</text>
</comment>
<proteinExistence type="predicted"/>
<dbReference type="CDD" id="cd06267">
    <property type="entry name" value="PBP1_LacI_sugar_binding-like"/>
    <property type="match status" value="1"/>
</dbReference>
<evidence type="ECO:0000313" key="5">
    <source>
        <dbReference type="EMBL" id="TDT30854.1"/>
    </source>
</evidence>
<dbReference type="RefSeq" id="WP_133755202.1">
    <property type="nucleotide sequence ID" value="NZ_SOAW01000002.1"/>
</dbReference>
<dbReference type="SMART" id="SM00354">
    <property type="entry name" value="HTH_LACI"/>
    <property type="match status" value="1"/>
</dbReference>
<evidence type="ECO:0000256" key="1">
    <source>
        <dbReference type="ARBA" id="ARBA00023015"/>
    </source>
</evidence>
<accession>A0A4R7J1B4</accession>
<dbReference type="GO" id="GO:0003700">
    <property type="term" value="F:DNA-binding transcription factor activity"/>
    <property type="evidence" value="ECO:0007669"/>
    <property type="project" value="TreeGrafter"/>
</dbReference>
<dbReference type="CDD" id="cd01392">
    <property type="entry name" value="HTH_LacI"/>
    <property type="match status" value="1"/>
</dbReference>
<keyword evidence="6" id="KW-1185">Reference proteome</keyword>
<feature type="domain" description="HTH lacI-type" evidence="4">
    <location>
        <begin position="13"/>
        <end position="67"/>
    </location>
</feature>
<evidence type="ECO:0000256" key="3">
    <source>
        <dbReference type="ARBA" id="ARBA00023163"/>
    </source>
</evidence>
<dbReference type="SUPFAM" id="SSF53822">
    <property type="entry name" value="Periplasmic binding protein-like I"/>
    <property type="match status" value="1"/>
</dbReference>
<dbReference type="Gene3D" id="1.10.260.40">
    <property type="entry name" value="lambda repressor-like DNA-binding domains"/>
    <property type="match status" value="1"/>
</dbReference>
<dbReference type="InterPro" id="IPR028082">
    <property type="entry name" value="Peripla_BP_I"/>
</dbReference>
<dbReference type="Pfam" id="PF00532">
    <property type="entry name" value="Peripla_BP_1"/>
    <property type="match status" value="1"/>
</dbReference>
<keyword evidence="2" id="KW-0238">DNA-binding</keyword>
<evidence type="ECO:0000259" key="4">
    <source>
        <dbReference type="PROSITE" id="PS50932"/>
    </source>
</evidence>
<reference evidence="5 6" key="1">
    <citation type="submission" date="2019-03" db="EMBL/GenBank/DDBJ databases">
        <title>Genomic Encyclopedia of Archaeal and Bacterial Type Strains, Phase II (KMG-II): from individual species to whole genera.</title>
        <authorList>
            <person name="Goeker M."/>
        </authorList>
    </citation>
    <scope>NUCLEOTIDE SEQUENCE [LARGE SCALE GENOMIC DNA]</scope>
    <source>
        <strain evidence="5 6">DSM 24323</strain>
    </source>
</reference>
<dbReference type="GO" id="GO:0000976">
    <property type="term" value="F:transcription cis-regulatory region binding"/>
    <property type="evidence" value="ECO:0007669"/>
    <property type="project" value="TreeGrafter"/>
</dbReference>
<dbReference type="AlphaFoldDB" id="A0A4R7J1B4"/>
<dbReference type="Proteomes" id="UP000295371">
    <property type="component" value="Unassembled WGS sequence"/>
</dbReference>
<protein>
    <submittedName>
        <fullName evidence="5">LacI family transcriptional regulator</fullName>
    </submittedName>
</protein>
<dbReference type="SUPFAM" id="SSF47413">
    <property type="entry name" value="lambda repressor-like DNA-binding domains"/>
    <property type="match status" value="1"/>
</dbReference>
<dbReference type="PROSITE" id="PS50932">
    <property type="entry name" value="HTH_LACI_2"/>
    <property type="match status" value="1"/>
</dbReference>
<dbReference type="InterPro" id="IPR010982">
    <property type="entry name" value="Lambda_DNA-bd_dom_sf"/>
</dbReference>
<organism evidence="5 6">
    <name type="scientific">Naumannella halotolerans</name>
    <dbReference type="NCBI Taxonomy" id="993414"/>
    <lineage>
        <taxon>Bacteria</taxon>
        <taxon>Bacillati</taxon>
        <taxon>Actinomycetota</taxon>
        <taxon>Actinomycetes</taxon>
        <taxon>Propionibacteriales</taxon>
        <taxon>Propionibacteriaceae</taxon>
        <taxon>Naumannella</taxon>
    </lineage>
</organism>
<dbReference type="OrthoDB" id="3595338at2"/>
<dbReference type="PANTHER" id="PTHR30146">
    <property type="entry name" value="LACI-RELATED TRANSCRIPTIONAL REPRESSOR"/>
    <property type="match status" value="1"/>
</dbReference>
<dbReference type="Pfam" id="PF00356">
    <property type="entry name" value="LacI"/>
    <property type="match status" value="1"/>
</dbReference>
<dbReference type="InterPro" id="IPR000843">
    <property type="entry name" value="HTH_LacI"/>
</dbReference>
<name>A0A4R7J1B4_9ACTN</name>
<sequence>MSETTTVTPQRRVTLAQVAEHAGVSLKTASRALGGEPHVTDQTRQRVLSAATTLGYRRNTAASLLASGRVAELVGLVTGDLTNPFYAALAQGLEDVIDPAGVQLNVASTREDPEQEWRLVRDLADLRVRGLAIVSAMDDHSRYAELQARGIELIFVDRPAQGVSACSVISDNLGGGRAAATHLLQHGHRRISFVGDYSWLHTYRQRVDGMGQVLDPEAPQWRELIRDGAHDSATARRHVLELESSDQPPTAYVAGNNRVLLGILEALSTTREDRPMPAVLGFDDVEWGPVMQLSVVATDPYRMGRLAGEQLVAGPSATEEPLVVPTSLIARGSGERQS</sequence>
<gene>
    <name evidence="5" type="ORF">CLV29_2260</name>
</gene>
<keyword evidence="1" id="KW-0805">Transcription regulation</keyword>
<evidence type="ECO:0000256" key="2">
    <source>
        <dbReference type="ARBA" id="ARBA00023125"/>
    </source>
</evidence>
<keyword evidence="3" id="KW-0804">Transcription</keyword>